<keyword evidence="13" id="KW-1185">Reference proteome</keyword>
<feature type="transmembrane region" description="Helical" evidence="9">
    <location>
        <begin position="30"/>
        <end position="51"/>
    </location>
</feature>
<dbReference type="InterPro" id="IPR058781">
    <property type="entry name" value="HH_AprE-like"/>
</dbReference>
<evidence type="ECO:0000313" key="13">
    <source>
        <dbReference type="Proteomes" id="UP000766336"/>
    </source>
</evidence>
<dbReference type="Pfam" id="PF25994">
    <property type="entry name" value="HH_AprE"/>
    <property type="match status" value="1"/>
</dbReference>
<proteinExistence type="inferred from homology"/>
<keyword evidence="7 9" id="KW-1133">Transmembrane helix</keyword>
<dbReference type="PRINTS" id="PR01490">
    <property type="entry name" value="RTXTOXIND"/>
</dbReference>
<dbReference type="RefSeq" id="WP_213670653.1">
    <property type="nucleotide sequence ID" value="NZ_JAHCDA010000002.1"/>
</dbReference>
<sequence length="449" mass="48376">MNIRQGLVPATAIGLDFSTGDRDRPHTKRLVAAGLIITVGLFGGFMTWAVLAPLAEAAIAPGVIKVEGTRRTLSHLEGGIVREILVRDGSRVEAGQPVMRLDDVQSGSALEGFRAQRFALLAQAARLEAEAADASAISFPADLASAGNFRAQEAMAGQRALFDARQASLASQLTVLESRVSQQQAAIAGAEGQIEATHRQLDLMRQEEAMRSNLVRQGLARIPDLLALQRGLAALEGQEQDLLGQVRRAEGMIAEARNGITQARDMRRQEVGTEARDVAGRLAEAEERLRAAADVSARRELLAPEAGTVVNLRQFTLGAVLRPGDPVMDLVPAADRLVAEVNVQPNDIDVVHAGLPADVRLPAFRARLVPVLHGHVTFVAADVTTDPQTQASHFRAHIRIDEEQLAALPGVTLVAGMPVESYIQIGTRSFWKYLTQPIRDSLTRAFTEQ</sequence>
<comment type="caution">
    <text evidence="12">The sequence shown here is derived from an EMBL/GenBank/DDBJ whole genome shotgun (WGS) entry which is preliminary data.</text>
</comment>
<evidence type="ECO:0000256" key="5">
    <source>
        <dbReference type="ARBA" id="ARBA00022519"/>
    </source>
</evidence>
<evidence type="ECO:0000313" key="12">
    <source>
        <dbReference type="EMBL" id="MBS7812016.1"/>
    </source>
</evidence>
<feature type="domain" description="AprE-like long alpha-helical hairpin" evidence="10">
    <location>
        <begin position="108"/>
        <end position="295"/>
    </location>
</feature>
<keyword evidence="5 9" id="KW-0997">Cell inner membrane</keyword>
<evidence type="ECO:0000256" key="7">
    <source>
        <dbReference type="ARBA" id="ARBA00022989"/>
    </source>
</evidence>
<feature type="domain" description="AprE-like beta-barrel" evidence="11">
    <location>
        <begin position="337"/>
        <end position="426"/>
    </location>
</feature>
<dbReference type="EMBL" id="JAHCDA010000002">
    <property type="protein sequence ID" value="MBS7812016.1"/>
    <property type="molecule type" value="Genomic_DNA"/>
</dbReference>
<comment type="similarity">
    <text evidence="2 9">Belongs to the membrane fusion protein (MFP) (TC 8.A.1) family.</text>
</comment>
<dbReference type="PANTHER" id="PTHR30386:SF17">
    <property type="entry name" value="ALKALINE PROTEASE SECRETION PROTEIN APRE"/>
    <property type="match status" value="1"/>
</dbReference>
<evidence type="ECO:0000256" key="2">
    <source>
        <dbReference type="ARBA" id="ARBA00009477"/>
    </source>
</evidence>
<keyword evidence="8 9" id="KW-0472">Membrane</keyword>
<dbReference type="InterPro" id="IPR050739">
    <property type="entry name" value="MFP"/>
</dbReference>
<evidence type="ECO:0000259" key="10">
    <source>
        <dbReference type="Pfam" id="PF25994"/>
    </source>
</evidence>
<dbReference type="InterPro" id="IPR058982">
    <property type="entry name" value="Beta-barrel_AprE"/>
</dbReference>
<keyword evidence="4 9" id="KW-1003">Cell membrane</keyword>
<protein>
    <recommendedName>
        <fullName evidence="9">Membrane fusion protein (MFP) family protein</fullName>
    </recommendedName>
</protein>
<dbReference type="InterPro" id="IPR010129">
    <property type="entry name" value="T1SS_HlyD"/>
</dbReference>
<dbReference type="NCBIfam" id="TIGR01843">
    <property type="entry name" value="type_I_hlyD"/>
    <property type="match status" value="1"/>
</dbReference>
<comment type="subcellular location">
    <subcellularLocation>
        <location evidence="1 9">Cell inner membrane</location>
        <topology evidence="1 9">Single-pass membrane protein</topology>
    </subcellularLocation>
</comment>
<keyword evidence="6 9" id="KW-0812">Transmembrane</keyword>
<evidence type="ECO:0000256" key="3">
    <source>
        <dbReference type="ARBA" id="ARBA00022448"/>
    </source>
</evidence>
<evidence type="ECO:0000256" key="8">
    <source>
        <dbReference type="ARBA" id="ARBA00023136"/>
    </source>
</evidence>
<accession>A0ABS5QEB9</accession>
<evidence type="ECO:0000256" key="9">
    <source>
        <dbReference type="RuleBase" id="RU365093"/>
    </source>
</evidence>
<dbReference type="PANTHER" id="PTHR30386">
    <property type="entry name" value="MEMBRANE FUSION SUBUNIT OF EMRAB-TOLC MULTIDRUG EFFLUX PUMP"/>
    <property type="match status" value="1"/>
</dbReference>
<organism evidence="12 13">
    <name type="scientific">Roseococcus pinisoli</name>
    <dbReference type="NCBI Taxonomy" id="2835040"/>
    <lineage>
        <taxon>Bacteria</taxon>
        <taxon>Pseudomonadati</taxon>
        <taxon>Pseudomonadota</taxon>
        <taxon>Alphaproteobacteria</taxon>
        <taxon>Acetobacterales</taxon>
        <taxon>Roseomonadaceae</taxon>
        <taxon>Roseococcus</taxon>
    </lineage>
</organism>
<evidence type="ECO:0000256" key="4">
    <source>
        <dbReference type="ARBA" id="ARBA00022475"/>
    </source>
</evidence>
<evidence type="ECO:0000256" key="6">
    <source>
        <dbReference type="ARBA" id="ARBA00022692"/>
    </source>
</evidence>
<evidence type="ECO:0000256" key="1">
    <source>
        <dbReference type="ARBA" id="ARBA00004377"/>
    </source>
</evidence>
<dbReference type="Gene3D" id="2.40.30.170">
    <property type="match status" value="1"/>
</dbReference>
<keyword evidence="3 9" id="KW-0813">Transport</keyword>
<name>A0ABS5QEB9_9PROT</name>
<gene>
    <name evidence="12" type="ORF">KHU32_13780</name>
</gene>
<evidence type="ECO:0000259" key="11">
    <source>
        <dbReference type="Pfam" id="PF26002"/>
    </source>
</evidence>
<reference evidence="12 13" key="1">
    <citation type="submission" date="2021-05" db="EMBL/GenBank/DDBJ databases">
        <title>Roseococcus sp. XZZS9, whole genome shotgun sequencing project.</title>
        <authorList>
            <person name="Zhao G."/>
            <person name="Shen L."/>
        </authorList>
    </citation>
    <scope>NUCLEOTIDE SEQUENCE [LARGE SCALE GENOMIC DNA]</scope>
    <source>
        <strain evidence="12 13">XZZS9</strain>
    </source>
</reference>
<dbReference type="Proteomes" id="UP000766336">
    <property type="component" value="Unassembled WGS sequence"/>
</dbReference>
<dbReference type="Pfam" id="PF26002">
    <property type="entry name" value="Beta-barrel_AprE"/>
    <property type="match status" value="1"/>
</dbReference>